<dbReference type="PROSITE" id="PS50294">
    <property type="entry name" value="WD_REPEATS_REGION"/>
    <property type="match status" value="2"/>
</dbReference>
<evidence type="ECO:0000256" key="1">
    <source>
        <dbReference type="ARBA" id="ARBA00022574"/>
    </source>
</evidence>
<dbReference type="InterPro" id="IPR015943">
    <property type="entry name" value="WD40/YVTN_repeat-like_dom_sf"/>
</dbReference>
<evidence type="ECO:0000313" key="6">
    <source>
        <dbReference type="Proteomes" id="UP001154282"/>
    </source>
</evidence>
<dbReference type="Proteomes" id="UP001154282">
    <property type="component" value="Unassembled WGS sequence"/>
</dbReference>
<dbReference type="PANTHER" id="PTHR18763">
    <property type="entry name" value="WD-REPEAT PROTEIN 18"/>
    <property type="match status" value="1"/>
</dbReference>
<dbReference type="InterPro" id="IPR020472">
    <property type="entry name" value="WD40_PAC1"/>
</dbReference>
<dbReference type="SUPFAM" id="SSF50978">
    <property type="entry name" value="WD40 repeat-like"/>
    <property type="match status" value="1"/>
</dbReference>
<dbReference type="Pfam" id="PF00400">
    <property type="entry name" value="WD40"/>
    <property type="match status" value="3"/>
</dbReference>
<feature type="repeat" description="WD" evidence="3">
    <location>
        <begin position="173"/>
        <end position="216"/>
    </location>
</feature>
<dbReference type="PANTHER" id="PTHR18763:SF0">
    <property type="entry name" value="WD REPEAT-CONTAINING PROTEIN 18"/>
    <property type="match status" value="1"/>
</dbReference>
<dbReference type="SMART" id="SM00320">
    <property type="entry name" value="WD40"/>
    <property type="match status" value="5"/>
</dbReference>
<dbReference type="InterPro" id="IPR045227">
    <property type="entry name" value="WDR18/Ipi3/RID3"/>
</dbReference>
<keyword evidence="1 3" id="KW-0853">WD repeat</keyword>
<protein>
    <submittedName>
        <fullName evidence="5">Uncharacterized protein</fullName>
    </submittedName>
</protein>
<dbReference type="PRINTS" id="PR00320">
    <property type="entry name" value="GPROTEINBRPT"/>
</dbReference>
<dbReference type="GO" id="GO:0006261">
    <property type="term" value="P:DNA-templated DNA replication"/>
    <property type="evidence" value="ECO:0007669"/>
    <property type="project" value="TreeGrafter"/>
</dbReference>
<keyword evidence="2" id="KW-0677">Repeat</keyword>
<proteinExistence type="predicted"/>
<evidence type="ECO:0000256" key="2">
    <source>
        <dbReference type="ARBA" id="ARBA00022737"/>
    </source>
</evidence>
<feature type="repeat" description="WD" evidence="3">
    <location>
        <begin position="266"/>
        <end position="307"/>
    </location>
</feature>
<dbReference type="InterPro" id="IPR036322">
    <property type="entry name" value="WD40_repeat_dom_sf"/>
</dbReference>
<dbReference type="EMBL" id="CAMGYJ010000011">
    <property type="protein sequence ID" value="CAI0558642.1"/>
    <property type="molecule type" value="Genomic_DNA"/>
</dbReference>
<comment type="caution">
    <text evidence="5">The sequence shown here is derived from an EMBL/GenBank/DDBJ whole genome shotgun (WGS) entry which is preliminary data.</text>
</comment>
<organism evidence="5 6">
    <name type="scientific">Linum tenue</name>
    <dbReference type="NCBI Taxonomy" id="586396"/>
    <lineage>
        <taxon>Eukaryota</taxon>
        <taxon>Viridiplantae</taxon>
        <taxon>Streptophyta</taxon>
        <taxon>Embryophyta</taxon>
        <taxon>Tracheophyta</taxon>
        <taxon>Spermatophyta</taxon>
        <taxon>Magnoliopsida</taxon>
        <taxon>eudicotyledons</taxon>
        <taxon>Gunneridae</taxon>
        <taxon>Pentapetalae</taxon>
        <taxon>rosids</taxon>
        <taxon>fabids</taxon>
        <taxon>Malpighiales</taxon>
        <taxon>Linaceae</taxon>
        <taxon>Linum</taxon>
    </lineage>
</organism>
<dbReference type="GO" id="GO:0120330">
    <property type="term" value="C:rixosome complex"/>
    <property type="evidence" value="ECO:0007669"/>
    <property type="project" value="TreeGrafter"/>
</dbReference>
<dbReference type="PROSITE" id="PS50082">
    <property type="entry name" value="WD_REPEATS_2"/>
    <property type="match status" value="3"/>
</dbReference>
<dbReference type="AlphaFoldDB" id="A0AAV0RQI3"/>
<keyword evidence="6" id="KW-1185">Reference proteome</keyword>
<feature type="repeat" description="WD" evidence="3">
    <location>
        <begin position="120"/>
        <end position="151"/>
    </location>
</feature>
<dbReference type="GO" id="GO:0006364">
    <property type="term" value="P:rRNA processing"/>
    <property type="evidence" value="ECO:0007669"/>
    <property type="project" value="TreeGrafter"/>
</dbReference>
<feature type="region of interest" description="Disordered" evidence="4">
    <location>
        <begin position="448"/>
        <end position="469"/>
    </location>
</feature>
<evidence type="ECO:0000313" key="5">
    <source>
        <dbReference type="EMBL" id="CAI0558642.1"/>
    </source>
</evidence>
<gene>
    <name evidence="5" type="ORF">LITE_LOCUS48853</name>
</gene>
<accession>A0AAV0RQI3</accession>
<evidence type="ECO:0000256" key="3">
    <source>
        <dbReference type="PROSITE-ProRule" id="PRU00221"/>
    </source>
</evidence>
<sequence>MEEELVFASSSIGSAIGCWAIESGKEQQLPYKSCGSTPPHGLSFVGSRFLASSQFSDHTASFGSIIYCSLSKRQAEVKSFLGEPIKPIAATSDGTYLVGGGISGNIYLWEVPTGRLLQQWHAHLRPITCLVFSDDDSLLVSAAEDGCVRVWPLLTVVGVQQRDQASNLYLHSFAEHTLPITDLVMGHGGGNAVIISASEDRSCKIWSLSKGVLLRSLVFPSIINALALDSWELVFYAGGRDGNVYTAALNASTLDKSDWPHIIGSFPSQSNAVTSLAYSGSRNKLLAGLDDGFIRVWDPKTRNFVCTFKQAKGPVNNILVMKRPQCVNPWMSAFTLLLDKGGPKSLLPPPKLQKYPNLTDDLSLTHAVINLPRIYNNPLAVCSFTLQMIDGQLKGLEQNDSKVVAKIEVEKLKHDCAEYKQMLDKWKRRYDALHEFCMDELLAGDRPPKRLVRPLSSDHKSKSFGGNSG</sequence>
<dbReference type="InterPro" id="IPR001680">
    <property type="entry name" value="WD40_rpt"/>
</dbReference>
<reference evidence="5" key="1">
    <citation type="submission" date="2022-08" db="EMBL/GenBank/DDBJ databases">
        <authorList>
            <person name="Gutierrez-Valencia J."/>
        </authorList>
    </citation>
    <scope>NUCLEOTIDE SEQUENCE</scope>
</reference>
<name>A0AAV0RQI3_9ROSI</name>
<dbReference type="Gene3D" id="2.130.10.10">
    <property type="entry name" value="YVTN repeat-like/Quinoprotein amine dehydrogenase"/>
    <property type="match status" value="2"/>
</dbReference>
<evidence type="ECO:0000256" key="4">
    <source>
        <dbReference type="SAM" id="MobiDB-lite"/>
    </source>
</evidence>
<dbReference type="GO" id="GO:0005656">
    <property type="term" value="C:nuclear pre-replicative complex"/>
    <property type="evidence" value="ECO:0007669"/>
    <property type="project" value="TreeGrafter"/>
</dbReference>